<evidence type="ECO:0000256" key="4">
    <source>
        <dbReference type="ARBA" id="ARBA00022723"/>
    </source>
</evidence>
<evidence type="ECO:0000256" key="9">
    <source>
        <dbReference type="SAM" id="Phobius"/>
    </source>
</evidence>
<dbReference type="GO" id="GO:0005506">
    <property type="term" value="F:iron ion binding"/>
    <property type="evidence" value="ECO:0007669"/>
    <property type="project" value="InterPro"/>
</dbReference>
<evidence type="ECO:0000256" key="1">
    <source>
        <dbReference type="ARBA" id="ARBA00001971"/>
    </source>
</evidence>
<feature type="binding site" description="axial binding residue" evidence="8">
    <location>
        <position position="459"/>
    </location>
    <ligand>
        <name>heme</name>
        <dbReference type="ChEBI" id="CHEBI:30413"/>
    </ligand>
    <ligandPart>
        <name>Fe</name>
        <dbReference type="ChEBI" id="CHEBI:18248"/>
    </ligandPart>
</feature>
<evidence type="ECO:0008006" key="12">
    <source>
        <dbReference type="Google" id="ProtNLM"/>
    </source>
</evidence>
<dbReference type="Pfam" id="PF00067">
    <property type="entry name" value="p450"/>
    <property type="match status" value="1"/>
</dbReference>
<keyword evidence="6 8" id="KW-0408">Iron</keyword>
<dbReference type="PANTHER" id="PTHR24305">
    <property type="entry name" value="CYTOCHROME P450"/>
    <property type="match status" value="1"/>
</dbReference>
<keyword evidence="9" id="KW-0472">Membrane</keyword>
<dbReference type="PRINTS" id="PR00463">
    <property type="entry name" value="EP450I"/>
</dbReference>
<gene>
    <name evidence="10" type="ORF">IFR04_007198</name>
</gene>
<keyword evidence="4 8" id="KW-0479">Metal-binding</keyword>
<dbReference type="GO" id="GO:0004497">
    <property type="term" value="F:monooxygenase activity"/>
    <property type="evidence" value="ECO:0007669"/>
    <property type="project" value="UniProtKB-KW"/>
</dbReference>
<comment type="caution">
    <text evidence="10">The sequence shown here is derived from an EMBL/GenBank/DDBJ whole genome shotgun (WGS) entry which is preliminary data.</text>
</comment>
<keyword evidence="11" id="KW-1185">Reference proteome</keyword>
<feature type="transmembrane region" description="Helical" evidence="9">
    <location>
        <begin position="34"/>
        <end position="54"/>
    </location>
</feature>
<evidence type="ECO:0000256" key="5">
    <source>
        <dbReference type="ARBA" id="ARBA00023002"/>
    </source>
</evidence>
<comment type="similarity">
    <text evidence="2">Belongs to the cytochrome P450 family.</text>
</comment>
<name>A0A8H7WAI9_9HELO</name>
<keyword evidence="9" id="KW-0812">Transmembrane</keyword>
<keyword evidence="7" id="KW-0503">Monooxygenase</keyword>
<sequence length="521" mass="58100">MPTEDPDEKRLGLIFPLTFSGVSTMDLFESAPKIVITVLLLIALLHVSRALYYLTLHTLAGFPGPKFYAASSLPSYYDLCRGNSASRTLELHEIYGPIVRLTPNDLSFNSSQAWKGANEENHARLRRVMIHAFSDSALQAQESLVTSYCDLLIQKLYAQMESEKPVDMAAWLNFTSFDIIGDLTFGESFGALEKGEEHWWMSMIFNGFKMGVLVRTAKEHMTAPFGNWIFSGLTKVPAVVRAQTKFRSFIRDKTLRRLSMKGDREDIMGAILRHNDKKGLSQGELGTNAGCLIIAGSESTATLLSGLIFYLHSTPRVLELLQQEIRQNFTSSATINFESVSKLPYLQACIQEALRLYPPIPCGLPRQVPLGGMVIDGRFVPGNTSVSMHQLSSGRSSQNFTDPLKFVPERWLHLVPSVSTGSALATNTSAILDQTKNSNRYASDDLAASQPFALGSRGCLGKNLAFAEMRSIMVRLIWHFDMELEPDSLAWDQQKVYVLWSKRPLNVKLTARKTDKTSKPN</sequence>
<evidence type="ECO:0000313" key="10">
    <source>
        <dbReference type="EMBL" id="KAG4419698.1"/>
    </source>
</evidence>
<comment type="cofactor">
    <cofactor evidence="1 8">
        <name>heme</name>
        <dbReference type="ChEBI" id="CHEBI:30413"/>
    </cofactor>
</comment>
<evidence type="ECO:0000313" key="11">
    <source>
        <dbReference type="Proteomes" id="UP000664132"/>
    </source>
</evidence>
<keyword evidence="3 8" id="KW-0349">Heme</keyword>
<dbReference type="OrthoDB" id="1470350at2759"/>
<dbReference type="SUPFAM" id="SSF48264">
    <property type="entry name" value="Cytochrome P450"/>
    <property type="match status" value="1"/>
</dbReference>
<dbReference type="Gene3D" id="1.10.630.10">
    <property type="entry name" value="Cytochrome P450"/>
    <property type="match status" value="1"/>
</dbReference>
<dbReference type="InterPro" id="IPR001128">
    <property type="entry name" value="Cyt_P450"/>
</dbReference>
<dbReference type="Proteomes" id="UP000664132">
    <property type="component" value="Unassembled WGS sequence"/>
</dbReference>
<dbReference type="InterPro" id="IPR036396">
    <property type="entry name" value="Cyt_P450_sf"/>
</dbReference>
<dbReference type="PRINTS" id="PR00385">
    <property type="entry name" value="P450"/>
</dbReference>
<accession>A0A8H7WAI9</accession>
<dbReference type="AlphaFoldDB" id="A0A8H7WAI9"/>
<reference evidence="10" key="1">
    <citation type="submission" date="2021-02" db="EMBL/GenBank/DDBJ databases">
        <title>Genome sequence Cadophora malorum strain M34.</title>
        <authorList>
            <person name="Stefanovic E."/>
            <person name="Vu D."/>
            <person name="Scully C."/>
            <person name="Dijksterhuis J."/>
            <person name="Roader J."/>
            <person name="Houbraken J."/>
        </authorList>
    </citation>
    <scope>NUCLEOTIDE SEQUENCE</scope>
    <source>
        <strain evidence="10">M34</strain>
    </source>
</reference>
<evidence type="ECO:0000256" key="2">
    <source>
        <dbReference type="ARBA" id="ARBA00010617"/>
    </source>
</evidence>
<dbReference type="PANTHER" id="PTHR24305:SF29">
    <property type="entry name" value="BENZOATE-PARA-HYDROXYLASE"/>
    <property type="match status" value="1"/>
</dbReference>
<dbReference type="GO" id="GO:0016705">
    <property type="term" value="F:oxidoreductase activity, acting on paired donors, with incorporation or reduction of molecular oxygen"/>
    <property type="evidence" value="ECO:0007669"/>
    <property type="project" value="InterPro"/>
</dbReference>
<dbReference type="CDD" id="cd11058">
    <property type="entry name" value="CYP60B-like"/>
    <property type="match status" value="1"/>
</dbReference>
<dbReference type="EMBL" id="JAFJYH010000100">
    <property type="protein sequence ID" value="KAG4419698.1"/>
    <property type="molecule type" value="Genomic_DNA"/>
</dbReference>
<organism evidence="10 11">
    <name type="scientific">Cadophora malorum</name>
    <dbReference type="NCBI Taxonomy" id="108018"/>
    <lineage>
        <taxon>Eukaryota</taxon>
        <taxon>Fungi</taxon>
        <taxon>Dikarya</taxon>
        <taxon>Ascomycota</taxon>
        <taxon>Pezizomycotina</taxon>
        <taxon>Leotiomycetes</taxon>
        <taxon>Helotiales</taxon>
        <taxon>Ploettnerulaceae</taxon>
        <taxon>Cadophora</taxon>
    </lineage>
</organism>
<evidence type="ECO:0000256" key="6">
    <source>
        <dbReference type="ARBA" id="ARBA00023004"/>
    </source>
</evidence>
<dbReference type="GO" id="GO:0020037">
    <property type="term" value="F:heme binding"/>
    <property type="evidence" value="ECO:0007669"/>
    <property type="project" value="InterPro"/>
</dbReference>
<keyword evidence="5" id="KW-0560">Oxidoreductase</keyword>
<evidence type="ECO:0000256" key="3">
    <source>
        <dbReference type="ARBA" id="ARBA00022617"/>
    </source>
</evidence>
<keyword evidence="9" id="KW-1133">Transmembrane helix</keyword>
<proteinExistence type="inferred from homology"/>
<protein>
    <recommendedName>
        <fullName evidence="12">Cytochrome P450</fullName>
    </recommendedName>
</protein>
<evidence type="ECO:0000256" key="7">
    <source>
        <dbReference type="ARBA" id="ARBA00023033"/>
    </source>
</evidence>
<dbReference type="InterPro" id="IPR050121">
    <property type="entry name" value="Cytochrome_P450_monoxygenase"/>
</dbReference>
<evidence type="ECO:0000256" key="8">
    <source>
        <dbReference type="PIRSR" id="PIRSR602401-1"/>
    </source>
</evidence>
<dbReference type="InterPro" id="IPR002401">
    <property type="entry name" value="Cyt_P450_E_grp-I"/>
</dbReference>